<sequence>MTFLPGTHVHPPSLSCSGLGSSLSPPTFSINTRSCDVQDPFLTFALRIDISISRASSQFGSFSCSWSRRQAGAGRQGNIPIHTLVLSTGILKHTNHYIISSSSYY</sequence>
<dbReference type="EMBL" id="KZ772803">
    <property type="protein sequence ID" value="PTQ30015.1"/>
    <property type="molecule type" value="Genomic_DNA"/>
</dbReference>
<evidence type="ECO:0000313" key="2">
    <source>
        <dbReference type="Proteomes" id="UP000244005"/>
    </source>
</evidence>
<gene>
    <name evidence="1" type="ORF">MARPO_0131s0014</name>
</gene>
<proteinExistence type="predicted"/>
<dbReference type="AlphaFoldDB" id="A0A2R6W831"/>
<accession>A0A2R6W831</accession>
<dbReference type="Proteomes" id="UP000244005">
    <property type="component" value="Unassembled WGS sequence"/>
</dbReference>
<reference evidence="2" key="1">
    <citation type="journal article" date="2017" name="Cell">
        <title>Insights into land plant evolution garnered from the Marchantia polymorpha genome.</title>
        <authorList>
            <person name="Bowman J.L."/>
            <person name="Kohchi T."/>
            <person name="Yamato K.T."/>
            <person name="Jenkins J."/>
            <person name="Shu S."/>
            <person name="Ishizaki K."/>
            <person name="Yamaoka S."/>
            <person name="Nishihama R."/>
            <person name="Nakamura Y."/>
            <person name="Berger F."/>
            <person name="Adam C."/>
            <person name="Aki S.S."/>
            <person name="Althoff F."/>
            <person name="Araki T."/>
            <person name="Arteaga-Vazquez M.A."/>
            <person name="Balasubrmanian S."/>
            <person name="Barry K."/>
            <person name="Bauer D."/>
            <person name="Boehm C.R."/>
            <person name="Briginshaw L."/>
            <person name="Caballero-Perez J."/>
            <person name="Catarino B."/>
            <person name="Chen F."/>
            <person name="Chiyoda S."/>
            <person name="Chovatia M."/>
            <person name="Davies K.M."/>
            <person name="Delmans M."/>
            <person name="Demura T."/>
            <person name="Dierschke T."/>
            <person name="Dolan L."/>
            <person name="Dorantes-Acosta A.E."/>
            <person name="Eklund D.M."/>
            <person name="Florent S.N."/>
            <person name="Flores-Sandoval E."/>
            <person name="Fujiyama A."/>
            <person name="Fukuzawa H."/>
            <person name="Galik B."/>
            <person name="Grimanelli D."/>
            <person name="Grimwood J."/>
            <person name="Grossniklaus U."/>
            <person name="Hamada T."/>
            <person name="Haseloff J."/>
            <person name="Hetherington A.J."/>
            <person name="Higo A."/>
            <person name="Hirakawa Y."/>
            <person name="Hundley H.N."/>
            <person name="Ikeda Y."/>
            <person name="Inoue K."/>
            <person name="Inoue S.I."/>
            <person name="Ishida S."/>
            <person name="Jia Q."/>
            <person name="Kakita M."/>
            <person name="Kanazawa T."/>
            <person name="Kawai Y."/>
            <person name="Kawashima T."/>
            <person name="Kennedy M."/>
            <person name="Kinose K."/>
            <person name="Kinoshita T."/>
            <person name="Kohara Y."/>
            <person name="Koide E."/>
            <person name="Komatsu K."/>
            <person name="Kopischke S."/>
            <person name="Kubo M."/>
            <person name="Kyozuka J."/>
            <person name="Lagercrantz U."/>
            <person name="Lin S.S."/>
            <person name="Lindquist E."/>
            <person name="Lipzen A.M."/>
            <person name="Lu C.W."/>
            <person name="De Luna E."/>
            <person name="Martienssen R.A."/>
            <person name="Minamino N."/>
            <person name="Mizutani M."/>
            <person name="Mizutani M."/>
            <person name="Mochizuki N."/>
            <person name="Monte I."/>
            <person name="Mosher R."/>
            <person name="Nagasaki H."/>
            <person name="Nakagami H."/>
            <person name="Naramoto S."/>
            <person name="Nishitani K."/>
            <person name="Ohtani M."/>
            <person name="Okamoto T."/>
            <person name="Okumura M."/>
            <person name="Phillips J."/>
            <person name="Pollak B."/>
            <person name="Reinders A."/>
            <person name="Rovekamp M."/>
            <person name="Sano R."/>
            <person name="Sawa S."/>
            <person name="Schmid M.W."/>
            <person name="Shirakawa M."/>
            <person name="Solano R."/>
            <person name="Spunde A."/>
            <person name="Suetsugu N."/>
            <person name="Sugano S."/>
            <person name="Sugiyama A."/>
            <person name="Sun R."/>
            <person name="Suzuki Y."/>
            <person name="Takenaka M."/>
            <person name="Takezawa D."/>
            <person name="Tomogane H."/>
            <person name="Tsuzuki M."/>
            <person name="Ueda T."/>
            <person name="Umeda M."/>
            <person name="Ward J.M."/>
            <person name="Watanabe Y."/>
            <person name="Yazaki K."/>
            <person name="Yokoyama R."/>
            <person name="Yoshitake Y."/>
            <person name="Yotsui I."/>
            <person name="Zachgo S."/>
            <person name="Schmutz J."/>
        </authorList>
    </citation>
    <scope>NUCLEOTIDE SEQUENCE [LARGE SCALE GENOMIC DNA]</scope>
    <source>
        <strain evidence="2">Tak-1</strain>
    </source>
</reference>
<protein>
    <submittedName>
        <fullName evidence="1">Uncharacterized protein</fullName>
    </submittedName>
</protein>
<organism evidence="1 2">
    <name type="scientific">Marchantia polymorpha</name>
    <name type="common">Common liverwort</name>
    <name type="synonym">Marchantia aquatica</name>
    <dbReference type="NCBI Taxonomy" id="3197"/>
    <lineage>
        <taxon>Eukaryota</taxon>
        <taxon>Viridiplantae</taxon>
        <taxon>Streptophyta</taxon>
        <taxon>Embryophyta</taxon>
        <taxon>Marchantiophyta</taxon>
        <taxon>Marchantiopsida</taxon>
        <taxon>Marchantiidae</taxon>
        <taxon>Marchantiales</taxon>
        <taxon>Marchantiaceae</taxon>
        <taxon>Marchantia</taxon>
    </lineage>
</organism>
<evidence type="ECO:0000313" key="1">
    <source>
        <dbReference type="EMBL" id="PTQ30015.1"/>
    </source>
</evidence>
<name>A0A2R6W831_MARPO</name>
<keyword evidence="2" id="KW-1185">Reference proteome</keyword>